<name>A0AAW1BAU9_CROAD</name>
<protein>
    <submittedName>
        <fullName evidence="8">von Willebrand factor</fullName>
    </submittedName>
</protein>
<feature type="disulfide bond" evidence="5">
    <location>
        <begin position="632"/>
        <end position="682"/>
    </location>
</feature>
<dbReference type="PROSITE" id="PS01208">
    <property type="entry name" value="VWFC_1"/>
    <property type="match status" value="1"/>
</dbReference>
<dbReference type="Pfam" id="PF01826">
    <property type="entry name" value="TIL"/>
    <property type="match status" value="1"/>
</dbReference>
<feature type="disulfide bond" evidence="5">
    <location>
        <begin position="658"/>
        <end position="712"/>
    </location>
</feature>
<reference evidence="8 9" key="1">
    <citation type="journal article" date="2024" name="Proc. Natl. Acad. Sci. U.S.A.">
        <title>The genetic regulatory architecture and epigenomic basis for age-related changes in rattlesnake venom.</title>
        <authorList>
            <person name="Hogan M.P."/>
            <person name="Holding M.L."/>
            <person name="Nystrom G.S."/>
            <person name="Colston T.J."/>
            <person name="Bartlett D.A."/>
            <person name="Mason A.J."/>
            <person name="Ellsworth S.A."/>
            <person name="Rautsaw R.M."/>
            <person name="Lawrence K.C."/>
            <person name="Strickland J.L."/>
            <person name="He B."/>
            <person name="Fraser P."/>
            <person name="Margres M.J."/>
            <person name="Gilbert D.M."/>
            <person name="Gibbs H.L."/>
            <person name="Parkinson C.L."/>
            <person name="Rokyta D.R."/>
        </authorList>
    </citation>
    <scope>NUCLEOTIDE SEQUENCE [LARGE SCALE GENOMIC DNA]</scope>
    <source>
        <strain evidence="8">DRR0105</strain>
    </source>
</reference>
<evidence type="ECO:0000256" key="1">
    <source>
        <dbReference type="ARBA" id="ARBA00004370"/>
    </source>
</evidence>
<feature type="disulfide bond" evidence="5">
    <location>
        <begin position="647"/>
        <end position="696"/>
    </location>
</feature>
<evidence type="ECO:0000256" key="5">
    <source>
        <dbReference type="PROSITE-ProRule" id="PRU00039"/>
    </source>
</evidence>
<keyword evidence="9" id="KW-1185">Reference proteome</keyword>
<evidence type="ECO:0000256" key="3">
    <source>
        <dbReference type="ARBA" id="ARBA00023136"/>
    </source>
</evidence>
<dbReference type="EMBL" id="JAOTOJ010000006">
    <property type="protein sequence ID" value="KAK9399314.1"/>
    <property type="molecule type" value="Genomic_DNA"/>
</dbReference>
<dbReference type="PANTHER" id="PTHR46160">
    <property type="entry name" value="ALPHA-TECTORIN-RELATED"/>
    <property type="match status" value="1"/>
</dbReference>
<dbReference type="InterPro" id="IPR014853">
    <property type="entry name" value="VWF/SSPO/ZAN-like_Cys-rich_dom"/>
</dbReference>
<dbReference type="CDD" id="cd19941">
    <property type="entry name" value="TIL"/>
    <property type="match status" value="1"/>
</dbReference>
<evidence type="ECO:0000259" key="6">
    <source>
        <dbReference type="PROSITE" id="PS01225"/>
    </source>
</evidence>
<dbReference type="InterPro" id="IPR001007">
    <property type="entry name" value="VWF_dom"/>
</dbReference>
<dbReference type="GO" id="GO:0016020">
    <property type="term" value="C:membrane"/>
    <property type="evidence" value="ECO:0007669"/>
    <property type="project" value="UniProtKB-SubCell"/>
</dbReference>
<dbReference type="SMART" id="SM00041">
    <property type="entry name" value="CT"/>
    <property type="match status" value="1"/>
</dbReference>
<gene>
    <name evidence="8" type="ORF">NXF25_012333</name>
</gene>
<feature type="domain" description="VWFC" evidence="7">
    <location>
        <begin position="488"/>
        <end position="553"/>
    </location>
</feature>
<dbReference type="PROSITE" id="PS01225">
    <property type="entry name" value="CTCK_2"/>
    <property type="match status" value="1"/>
</dbReference>
<evidence type="ECO:0000313" key="8">
    <source>
        <dbReference type="EMBL" id="KAK9399314.1"/>
    </source>
</evidence>
<feature type="disulfide bond" evidence="5">
    <location>
        <begin position="662"/>
        <end position="714"/>
    </location>
</feature>
<keyword evidence="3" id="KW-0472">Membrane</keyword>
<dbReference type="SMART" id="SM00214">
    <property type="entry name" value="VWC"/>
    <property type="match status" value="3"/>
</dbReference>
<keyword evidence="2" id="KW-0732">Signal</keyword>
<comment type="caution">
    <text evidence="8">The sequence shown here is derived from an EMBL/GenBank/DDBJ whole genome shotgun (WGS) entry which is preliminary data.</text>
</comment>
<feature type="domain" description="CTCK" evidence="6">
    <location>
        <begin position="632"/>
        <end position="720"/>
    </location>
</feature>
<dbReference type="PROSITE" id="PS50184">
    <property type="entry name" value="VWFC_2"/>
    <property type="match status" value="3"/>
</dbReference>
<accession>A0AAW1BAU9</accession>
<evidence type="ECO:0000256" key="2">
    <source>
        <dbReference type="ARBA" id="ARBA00022729"/>
    </source>
</evidence>
<evidence type="ECO:0000259" key="7">
    <source>
        <dbReference type="PROSITE" id="PS50184"/>
    </source>
</evidence>
<dbReference type="SUPFAM" id="SSF57603">
    <property type="entry name" value="FnI-like domain"/>
    <property type="match status" value="1"/>
</dbReference>
<evidence type="ECO:0000313" key="9">
    <source>
        <dbReference type="Proteomes" id="UP001474421"/>
    </source>
</evidence>
<dbReference type="InterPro" id="IPR052749">
    <property type="entry name" value="Alpha-tectorin"/>
</dbReference>
<keyword evidence="4 5" id="KW-1015">Disulfide bond</keyword>
<evidence type="ECO:0000256" key="4">
    <source>
        <dbReference type="ARBA" id="ARBA00023157"/>
    </source>
</evidence>
<dbReference type="Proteomes" id="UP001474421">
    <property type="component" value="Unassembled WGS sequence"/>
</dbReference>
<dbReference type="InterPro" id="IPR036084">
    <property type="entry name" value="Ser_inhib-like_sf"/>
</dbReference>
<comment type="subcellular location">
    <subcellularLocation>
        <location evidence="1">Membrane</location>
    </subcellularLocation>
</comment>
<organism evidence="8 9">
    <name type="scientific">Crotalus adamanteus</name>
    <name type="common">Eastern diamondback rattlesnake</name>
    <dbReference type="NCBI Taxonomy" id="8729"/>
    <lineage>
        <taxon>Eukaryota</taxon>
        <taxon>Metazoa</taxon>
        <taxon>Chordata</taxon>
        <taxon>Craniata</taxon>
        <taxon>Vertebrata</taxon>
        <taxon>Euteleostomi</taxon>
        <taxon>Lepidosauria</taxon>
        <taxon>Squamata</taxon>
        <taxon>Bifurcata</taxon>
        <taxon>Unidentata</taxon>
        <taxon>Episquamata</taxon>
        <taxon>Toxicofera</taxon>
        <taxon>Serpentes</taxon>
        <taxon>Colubroidea</taxon>
        <taxon>Viperidae</taxon>
        <taxon>Crotalinae</taxon>
        <taxon>Crotalus</taxon>
    </lineage>
</organism>
<dbReference type="PROSITE" id="PS01185">
    <property type="entry name" value="CTCK_1"/>
    <property type="match status" value="1"/>
</dbReference>
<dbReference type="Gene3D" id="2.10.25.10">
    <property type="entry name" value="Laminin"/>
    <property type="match status" value="1"/>
</dbReference>
<feature type="domain" description="VWFC" evidence="7">
    <location>
        <begin position="162"/>
        <end position="235"/>
    </location>
</feature>
<dbReference type="InterPro" id="IPR002919">
    <property type="entry name" value="TIL_dom"/>
</dbReference>
<proteinExistence type="predicted"/>
<dbReference type="InterPro" id="IPR006207">
    <property type="entry name" value="Cys_knot_C"/>
</dbReference>
<sequence>MLLKNDSITRDIGGFIQDWTIQPPGQICKERKAEVCVERATGRCSILLSNLFYECHQVIPPNSFYATCEENNCFGEEVCEIVASYAHLCKVHGVCVDWRTPDFCAMPCPASLIYQPCKKGCTKHCENGTDMQICTDYATEGCFCPPGQVVLDGTCVHEDICSQCIGEDGSRHQLLETWIPSIDPCKVCMCLENRTVNCVPQPCATAKPIDCGPCEIPRLQRNSNQCCPVFECVCDLISCKLPLIPHCEDGLQLIQTNPGGCRPDYACVCKKEECKPQSTPFCPPHRKPVLVKTRCCDEFQCVCSCNNSTVTCPPGYLSSSITNDCGCTSTTCIPDQVCVHRNIVYPLGMTWEEGCKECSCTHMKDAVTGLRITECLEKGCSTSCPAGYKYVNREGACCGKCLRTMCEDKPLWSRRDEDVVWHNVGSEWTSPTDPCVIKKCIRVNEEVFIQTRNVSCQAREPISCPFATEMRCDQRSGCCPSCRCEPVNGCVLNGTVLAPGKRMLLDECTTCQCTTRQGLFLTYKLTCGKITCEPCPKNYRMEKTSGSCCGKCLPTRCDIQLRDGTILYLKPNETIQDGCDNHFCKVNQKGDFVWERKITGCPPFDSKKCLAEGGKVTKLGSTCCETCVEPECRLATGRLEFVKVDDCVNENQLNLHYCEGKCSSQAIYNITLNRIEDLCSCCSATAADTMRVPLRCANGSLVHHQVFNARECDCLSRKCQP</sequence>
<feature type="domain" description="VWFC" evidence="7">
    <location>
        <begin position="336"/>
        <end position="402"/>
    </location>
</feature>
<dbReference type="AlphaFoldDB" id="A0AAW1BAU9"/>
<dbReference type="PANTHER" id="PTHR46160:SF10">
    <property type="entry name" value="MUCIN-5AC-LIKE ISOFORM X2"/>
    <property type="match status" value="1"/>
</dbReference>
<dbReference type="SMART" id="SM00832">
    <property type="entry name" value="C8"/>
    <property type="match status" value="1"/>
</dbReference>
<dbReference type="SUPFAM" id="SSF57567">
    <property type="entry name" value="Serine protease inhibitors"/>
    <property type="match status" value="1"/>
</dbReference>